<gene>
    <name evidence="1" type="ORF">CB5_LOCUS3566</name>
</gene>
<sequence length="251" mass="28567">MVSNISVSRTPPTNSVLCFSNGDKRSTHHFERTSITYSSFSSIIHPDYVNTSNTYFPPQIRVGKHIIQDKNVLESLSWNANKDVEFSMLDKDLKDGANTRGPNHLGFCANHIVDEDIDVDVDEEESQYNLDATDYWNLGDPTYACEFCGALFWYEESSSRSSDEFDTTIVNELKSMLDECNCLAKSFRMVRDRFVVEEYQDLKLRLLRKRGTDGRRYNLPTSSEVAALIVGDIEKNTVETDIVVETQTGLL</sequence>
<dbReference type="AlphaFoldDB" id="A0A6V7NP65"/>
<dbReference type="PANTHER" id="PTHR45786:SF66">
    <property type="entry name" value="HOOK MOTIF PROTEIN, PUTATIVE-RELATED"/>
    <property type="match status" value="1"/>
</dbReference>
<reference evidence="1" key="1">
    <citation type="submission" date="2020-07" db="EMBL/GenBank/DDBJ databases">
        <authorList>
            <person name="Lin J."/>
        </authorList>
    </citation>
    <scope>NUCLEOTIDE SEQUENCE</scope>
</reference>
<dbReference type="PANTHER" id="PTHR45786">
    <property type="entry name" value="DNA BINDING PROTEIN-LIKE"/>
    <property type="match status" value="1"/>
</dbReference>
<accession>A0A6V7NP65</accession>
<evidence type="ECO:0000313" key="1">
    <source>
        <dbReference type="EMBL" id="CAD1820355.1"/>
    </source>
</evidence>
<organism evidence="1">
    <name type="scientific">Ananas comosus var. bracteatus</name>
    <name type="common">red pineapple</name>
    <dbReference type="NCBI Taxonomy" id="296719"/>
    <lineage>
        <taxon>Eukaryota</taxon>
        <taxon>Viridiplantae</taxon>
        <taxon>Streptophyta</taxon>
        <taxon>Embryophyta</taxon>
        <taxon>Tracheophyta</taxon>
        <taxon>Spermatophyta</taxon>
        <taxon>Magnoliopsida</taxon>
        <taxon>Liliopsida</taxon>
        <taxon>Poales</taxon>
        <taxon>Bromeliaceae</taxon>
        <taxon>Bromelioideae</taxon>
        <taxon>Ananas</taxon>
    </lineage>
</organism>
<protein>
    <submittedName>
        <fullName evidence="1">Uncharacterized protein</fullName>
    </submittedName>
</protein>
<dbReference type="EMBL" id="LR862140">
    <property type="protein sequence ID" value="CAD1820355.1"/>
    <property type="molecule type" value="Genomic_DNA"/>
</dbReference>
<proteinExistence type="predicted"/>
<name>A0A6V7NP65_ANACO</name>